<keyword evidence="9" id="KW-0472">Membrane</keyword>
<reference evidence="11 12" key="1">
    <citation type="submission" date="2019-11" db="EMBL/GenBank/DDBJ databases">
        <title>Comparative genomics of hydrocarbon-degrading Desulfosarcina strains.</title>
        <authorList>
            <person name="Watanabe M."/>
            <person name="Kojima H."/>
            <person name="Fukui M."/>
        </authorList>
    </citation>
    <scope>NUCLEOTIDE SEQUENCE [LARGE SCALE GENOMIC DNA]</scope>
    <source>
        <strain evidence="12">oXyS1</strain>
    </source>
</reference>
<comment type="catalytic activity">
    <reaction evidence="1">
        <text>ATP + protein L-histidine = ADP + protein N-phospho-L-histidine.</text>
        <dbReference type="EC" id="2.7.13.3"/>
    </reaction>
</comment>
<keyword evidence="7" id="KW-0067">ATP-binding</keyword>
<dbReference type="Proteomes" id="UP000422108">
    <property type="component" value="Chromosome"/>
</dbReference>
<dbReference type="PROSITE" id="PS50109">
    <property type="entry name" value="HIS_KIN"/>
    <property type="match status" value="1"/>
</dbReference>
<evidence type="ECO:0000256" key="4">
    <source>
        <dbReference type="ARBA" id="ARBA00022679"/>
    </source>
</evidence>
<evidence type="ECO:0000256" key="2">
    <source>
        <dbReference type="ARBA" id="ARBA00012438"/>
    </source>
</evidence>
<dbReference type="CDD" id="cd00075">
    <property type="entry name" value="HATPase"/>
    <property type="match status" value="1"/>
</dbReference>
<keyword evidence="6 11" id="KW-0418">Kinase</keyword>
<dbReference type="Pfam" id="PF02518">
    <property type="entry name" value="HATPase_c"/>
    <property type="match status" value="1"/>
</dbReference>
<evidence type="ECO:0000256" key="3">
    <source>
        <dbReference type="ARBA" id="ARBA00022553"/>
    </source>
</evidence>
<keyword evidence="5" id="KW-0547">Nucleotide-binding</keyword>
<dbReference type="SUPFAM" id="SSF55874">
    <property type="entry name" value="ATPase domain of HSP90 chaperone/DNA topoisomerase II/histidine kinase"/>
    <property type="match status" value="1"/>
</dbReference>
<evidence type="ECO:0000256" key="1">
    <source>
        <dbReference type="ARBA" id="ARBA00000085"/>
    </source>
</evidence>
<evidence type="ECO:0000259" key="10">
    <source>
        <dbReference type="PROSITE" id="PS50109"/>
    </source>
</evidence>
<dbReference type="PRINTS" id="PR00344">
    <property type="entry name" value="BCTRLSENSOR"/>
</dbReference>
<keyword evidence="12" id="KW-1185">Reference proteome</keyword>
<gene>
    <name evidence="11" type="ORF">DSCOOX_37320</name>
</gene>
<evidence type="ECO:0000313" key="12">
    <source>
        <dbReference type="Proteomes" id="UP000422108"/>
    </source>
</evidence>
<feature type="domain" description="Histidine kinase" evidence="10">
    <location>
        <begin position="329"/>
        <end position="538"/>
    </location>
</feature>
<dbReference type="Gene3D" id="3.30.450.20">
    <property type="entry name" value="PAS domain"/>
    <property type="match status" value="1"/>
</dbReference>
<dbReference type="InterPro" id="IPR004358">
    <property type="entry name" value="Sig_transdc_His_kin-like_C"/>
</dbReference>
<evidence type="ECO:0000256" key="9">
    <source>
        <dbReference type="SAM" id="Phobius"/>
    </source>
</evidence>
<proteinExistence type="predicted"/>
<dbReference type="EC" id="2.7.13.3" evidence="2"/>
<evidence type="ECO:0000256" key="7">
    <source>
        <dbReference type="ARBA" id="ARBA00022840"/>
    </source>
</evidence>
<organism evidence="11 12">
    <name type="scientific">Desulfosarcina ovata subsp. ovata</name>
    <dbReference type="NCBI Taxonomy" id="2752305"/>
    <lineage>
        <taxon>Bacteria</taxon>
        <taxon>Pseudomonadati</taxon>
        <taxon>Thermodesulfobacteriota</taxon>
        <taxon>Desulfobacteria</taxon>
        <taxon>Desulfobacterales</taxon>
        <taxon>Desulfosarcinaceae</taxon>
        <taxon>Desulfosarcina</taxon>
    </lineage>
</organism>
<keyword evidence="9" id="KW-0812">Transmembrane</keyword>
<keyword evidence="8" id="KW-0902">Two-component regulatory system</keyword>
<evidence type="ECO:0000256" key="6">
    <source>
        <dbReference type="ARBA" id="ARBA00022777"/>
    </source>
</evidence>
<evidence type="ECO:0000256" key="8">
    <source>
        <dbReference type="ARBA" id="ARBA00023012"/>
    </source>
</evidence>
<dbReference type="AlphaFoldDB" id="A0A5K8AD14"/>
<dbReference type="EMBL" id="AP021879">
    <property type="protein sequence ID" value="BBO90552.1"/>
    <property type="molecule type" value="Genomic_DNA"/>
</dbReference>
<dbReference type="GO" id="GO:0004673">
    <property type="term" value="F:protein histidine kinase activity"/>
    <property type="evidence" value="ECO:0007669"/>
    <property type="project" value="UniProtKB-EC"/>
</dbReference>
<dbReference type="InterPro" id="IPR036890">
    <property type="entry name" value="HATPase_C_sf"/>
</dbReference>
<dbReference type="PANTHER" id="PTHR43065">
    <property type="entry name" value="SENSOR HISTIDINE KINASE"/>
    <property type="match status" value="1"/>
</dbReference>
<keyword evidence="3" id="KW-0597">Phosphoprotein</keyword>
<sequence length="554" mass="62019">MKNDDPHFRTLWYRVLAALLGAAFIPLVTIGGIFSIYAVSIFKTRTLEMLVRDATLRQWHLDRFLQDRILELGWVARVPSAILTDQERFDAYARDLIRERPWMNDLAIFDLDGNQLAYTGHYARQTGNYSGREWFRKARDAGSCISDMELGNRQLPHISIAVRGQGRLQDLIIRASVDSKQIHRQMNPEQKAFFSANVFLVNQNGRYQIPPPSGGQIMGPSDIGAQDRFDGIRTRTDGDTILMTTWLQAAPWILAVHYEKDAVYAPAVEMRLLSLWALLIGGFLIVCFVLLTADALVSRLEATRQRIGHLNRQLRRSSFMTSAMELGTGLLREIIDRLSSITVAAQWLETHLADNLTPPVNEDIRQISESATVGRERLNQFLSIFDQQTSMITAVNLESVVKTLLTWLQQELTLRCIRVEWEVENDLPEIRSDEVKLRHAIQNLLINAIHAVNQHGVIQITLTRENKGVAMTIADNGPGIPEAEREKIFEPLYTTKSDGTGLGLPVARDVIQALGGSLILLQTTSAGTAFRLFLPCDLGASPVVAGATDANAET</sequence>
<dbReference type="RefSeq" id="WP_155311598.1">
    <property type="nucleotide sequence ID" value="NZ_AP021879.1"/>
</dbReference>
<dbReference type="InterPro" id="IPR003594">
    <property type="entry name" value="HATPase_dom"/>
</dbReference>
<dbReference type="InterPro" id="IPR005467">
    <property type="entry name" value="His_kinase_dom"/>
</dbReference>
<evidence type="ECO:0000313" key="11">
    <source>
        <dbReference type="EMBL" id="BBO90552.1"/>
    </source>
</evidence>
<dbReference type="GO" id="GO:0000160">
    <property type="term" value="P:phosphorelay signal transduction system"/>
    <property type="evidence" value="ECO:0007669"/>
    <property type="project" value="UniProtKB-KW"/>
</dbReference>
<dbReference type="Gene3D" id="3.30.565.10">
    <property type="entry name" value="Histidine kinase-like ATPase, C-terminal domain"/>
    <property type="match status" value="1"/>
</dbReference>
<keyword evidence="9" id="KW-1133">Transmembrane helix</keyword>
<accession>A0A5K8AD14</accession>
<dbReference type="PANTHER" id="PTHR43065:SF10">
    <property type="entry name" value="PEROXIDE STRESS-ACTIVATED HISTIDINE KINASE MAK3"/>
    <property type="match status" value="1"/>
</dbReference>
<name>A0A5K8AD14_9BACT</name>
<protein>
    <recommendedName>
        <fullName evidence="2">histidine kinase</fullName>
        <ecNumber evidence="2">2.7.13.3</ecNumber>
    </recommendedName>
</protein>
<feature type="transmembrane region" description="Helical" evidence="9">
    <location>
        <begin position="273"/>
        <end position="297"/>
    </location>
</feature>
<keyword evidence="4" id="KW-0808">Transferase</keyword>
<dbReference type="GO" id="GO:0005524">
    <property type="term" value="F:ATP binding"/>
    <property type="evidence" value="ECO:0007669"/>
    <property type="project" value="UniProtKB-KW"/>
</dbReference>
<evidence type="ECO:0000256" key="5">
    <source>
        <dbReference type="ARBA" id="ARBA00022741"/>
    </source>
</evidence>
<dbReference type="SMART" id="SM00387">
    <property type="entry name" value="HATPase_c"/>
    <property type="match status" value="1"/>
</dbReference>
<feature type="transmembrane region" description="Helical" evidence="9">
    <location>
        <begin position="12"/>
        <end position="39"/>
    </location>
</feature>